<proteinExistence type="predicted"/>
<comment type="caution">
    <text evidence="1">The sequence shown here is derived from an EMBL/GenBank/DDBJ whole genome shotgun (WGS) entry which is preliminary data.</text>
</comment>
<name>A0AAV8UG80_9RHOD</name>
<reference evidence="1 2" key="1">
    <citation type="journal article" date="2023" name="Nat. Commun.">
        <title>Origin of minicircular mitochondrial genomes in red algae.</title>
        <authorList>
            <person name="Lee Y."/>
            <person name="Cho C.H."/>
            <person name="Lee Y.M."/>
            <person name="Park S.I."/>
            <person name="Yang J.H."/>
            <person name="West J.A."/>
            <person name="Bhattacharya D."/>
            <person name="Yoon H.S."/>
        </authorList>
    </citation>
    <scope>NUCLEOTIDE SEQUENCE [LARGE SCALE GENOMIC DNA]</scope>
    <source>
        <strain evidence="1 2">CCMP1338</strain>
        <tissue evidence="1">Whole cell</tissue>
    </source>
</reference>
<evidence type="ECO:0000313" key="1">
    <source>
        <dbReference type="EMBL" id="KAJ8901500.1"/>
    </source>
</evidence>
<evidence type="ECO:0000313" key="2">
    <source>
        <dbReference type="Proteomes" id="UP001157974"/>
    </source>
</evidence>
<dbReference type="AlphaFoldDB" id="A0AAV8UG80"/>
<gene>
    <name evidence="1" type="ORF">NDN08_007345</name>
</gene>
<sequence>MATLADSMVSVNGYFRAKEGKKIESENKIQTFLNEGKEHPYLKSYTFARRADGVVHWTERAESAEEYLAHLETIAGHIDEIADIQDIERIEVAGPASEIEKLKTSKYLTGAVYYETQEGWNR</sequence>
<dbReference type="Proteomes" id="UP001157974">
    <property type="component" value="Unassembled WGS sequence"/>
</dbReference>
<organism evidence="1 2">
    <name type="scientific">Rhodosorus marinus</name>
    <dbReference type="NCBI Taxonomy" id="101924"/>
    <lineage>
        <taxon>Eukaryota</taxon>
        <taxon>Rhodophyta</taxon>
        <taxon>Stylonematophyceae</taxon>
        <taxon>Stylonematales</taxon>
        <taxon>Stylonemataceae</taxon>
        <taxon>Rhodosorus</taxon>
    </lineage>
</organism>
<protein>
    <submittedName>
        <fullName evidence="1">Uncharacterized protein</fullName>
    </submittedName>
</protein>
<keyword evidence="2" id="KW-1185">Reference proteome</keyword>
<dbReference type="EMBL" id="JAMWBK010000011">
    <property type="protein sequence ID" value="KAJ8901500.1"/>
    <property type="molecule type" value="Genomic_DNA"/>
</dbReference>
<accession>A0AAV8UG80</accession>